<dbReference type="SUPFAM" id="SSF51182">
    <property type="entry name" value="RmlC-like cupins"/>
    <property type="match status" value="1"/>
</dbReference>
<dbReference type="Pfam" id="PF02678">
    <property type="entry name" value="Pirin"/>
    <property type="match status" value="1"/>
</dbReference>
<dbReference type="EMBL" id="QUTI01027977">
    <property type="protein sequence ID" value="RLO04930.1"/>
    <property type="molecule type" value="Genomic_DNA"/>
</dbReference>
<feature type="domain" description="Pirin C-terminal" evidence="5">
    <location>
        <begin position="142"/>
        <end position="247"/>
    </location>
</feature>
<evidence type="ECO:0000256" key="3">
    <source>
        <dbReference type="SAM" id="MobiDB-lite"/>
    </source>
</evidence>
<dbReference type="InterPro" id="IPR008778">
    <property type="entry name" value="Pirin_C_dom"/>
</dbReference>
<dbReference type="CDD" id="cd17039">
    <property type="entry name" value="Ubl_ubiquitin_like"/>
    <property type="match status" value="1"/>
</dbReference>
<proteinExistence type="inferred from homology"/>
<accession>A0A9X8H8Z1</accession>
<comment type="similarity">
    <text evidence="1 2">Belongs to the pirin family.</text>
</comment>
<evidence type="ECO:0000259" key="5">
    <source>
        <dbReference type="Pfam" id="PF05726"/>
    </source>
</evidence>
<dbReference type="Proteomes" id="UP000275652">
    <property type="component" value="Unassembled WGS sequence"/>
</dbReference>
<reference evidence="6 7" key="1">
    <citation type="journal article" date="2018" name="J. Invertebr. Pathol.">
        <title>New genotyping method for the causative agent of crayfish plague (Aphanomyces astaci) based on whole genome data.</title>
        <authorList>
            <person name="Minardi D."/>
            <person name="Studholme D.J."/>
            <person name="van der Giezen M."/>
            <person name="Pretto T."/>
            <person name="Oidtmann B."/>
        </authorList>
    </citation>
    <scope>NUCLEOTIDE SEQUENCE [LARGE SCALE GENOMIC DNA]</scope>
    <source>
        <strain evidence="6 7">KB13</strain>
    </source>
</reference>
<evidence type="ECO:0008006" key="8">
    <source>
        <dbReference type="Google" id="ProtNLM"/>
    </source>
</evidence>
<dbReference type="InterPro" id="IPR014710">
    <property type="entry name" value="RmlC-like_jellyroll"/>
</dbReference>
<evidence type="ECO:0000259" key="4">
    <source>
        <dbReference type="Pfam" id="PF02678"/>
    </source>
</evidence>
<dbReference type="Pfam" id="PF05726">
    <property type="entry name" value="Pirin_C"/>
    <property type="match status" value="1"/>
</dbReference>
<gene>
    <name evidence="6" type="ORF">DYB28_012225</name>
</gene>
<evidence type="ECO:0000313" key="7">
    <source>
        <dbReference type="Proteomes" id="UP000275652"/>
    </source>
</evidence>
<feature type="region of interest" description="Disordered" evidence="3">
    <location>
        <begin position="396"/>
        <end position="419"/>
    </location>
</feature>
<evidence type="ECO:0000313" key="6">
    <source>
        <dbReference type="EMBL" id="RLO04930.1"/>
    </source>
</evidence>
<sequence>MCDSFAFASEGISSDPDYFPINWHPHRGMDILSYIKTGVGRHGDSMGNRETFATPGMQWISCGSGIEHAEGGATRDGEVEKGFQIWLNVPASKKLADPAYGTEPASSIPTVELADGVQARLLAGPFLDGRTGAFKAVQPVQMVDFELEPGSKLTYSIPNGFDTCMLYVYEGSGHVGGKPAGPNHVALFDATSDASRGFELSAGSSKVAAMLFAGKKLNEPIAWHGPIVMNTRREIQDAFDEIRGGRFPPKRVPWDYKDLSAFPKDKLPKQRGHVLPRDVFKTLVRLEAKVDWQVSEVDVADQLHLPHSYVDPVVTLASQVPVAFSFPRGHRTDLVSHSTPVGVSAATYDAQSTDGQETSLQRVPGNTFDPFQWLRNQPDGLDKVKALNARLVELTTSDAPNQSRNVDAPPTTNAADFSDKGAADDCVVKPMAITVVLPAGLALTYRVPPTRSVASLKHAIAKKLTTKRSRETKDVRDDIVVPGMLTLYLKGLKLVDTNDLGGSGVQDR</sequence>
<dbReference type="CDD" id="cd02247">
    <property type="entry name" value="cupin_pirin_C"/>
    <property type="match status" value="1"/>
</dbReference>
<evidence type="ECO:0000256" key="2">
    <source>
        <dbReference type="RuleBase" id="RU003457"/>
    </source>
</evidence>
<feature type="non-terminal residue" evidence="6">
    <location>
        <position position="1"/>
    </location>
</feature>
<name>A0A9X8H8Z1_APHAT</name>
<dbReference type="PANTHER" id="PTHR13903">
    <property type="entry name" value="PIRIN-RELATED"/>
    <property type="match status" value="1"/>
</dbReference>
<protein>
    <recommendedName>
        <fullName evidence="8">Pirin N-terminal domain-containing protein</fullName>
    </recommendedName>
</protein>
<feature type="domain" description="Pirin N-terminal" evidence="4">
    <location>
        <begin position="20"/>
        <end position="87"/>
    </location>
</feature>
<dbReference type="InterPro" id="IPR012093">
    <property type="entry name" value="Pirin"/>
</dbReference>
<dbReference type="AlphaFoldDB" id="A0A9X8H8Z1"/>
<dbReference type="Gene3D" id="2.60.120.10">
    <property type="entry name" value="Jelly Rolls"/>
    <property type="match status" value="2"/>
</dbReference>
<feature type="compositionally biased region" description="Polar residues" evidence="3">
    <location>
        <begin position="396"/>
        <end position="415"/>
    </location>
</feature>
<dbReference type="InterPro" id="IPR011051">
    <property type="entry name" value="RmlC_Cupin_sf"/>
</dbReference>
<organism evidence="6 7">
    <name type="scientific">Aphanomyces astaci</name>
    <name type="common">Crayfish plague agent</name>
    <dbReference type="NCBI Taxonomy" id="112090"/>
    <lineage>
        <taxon>Eukaryota</taxon>
        <taxon>Sar</taxon>
        <taxon>Stramenopiles</taxon>
        <taxon>Oomycota</taxon>
        <taxon>Saprolegniomycetes</taxon>
        <taxon>Saprolegniales</taxon>
        <taxon>Verrucalvaceae</taxon>
        <taxon>Aphanomyces</taxon>
    </lineage>
</organism>
<comment type="caution">
    <text evidence="6">The sequence shown here is derived from an EMBL/GenBank/DDBJ whole genome shotgun (WGS) entry which is preliminary data.</text>
</comment>
<dbReference type="PANTHER" id="PTHR13903:SF8">
    <property type="entry name" value="PIRIN"/>
    <property type="match status" value="1"/>
</dbReference>
<dbReference type="InterPro" id="IPR003829">
    <property type="entry name" value="Pirin_N_dom"/>
</dbReference>
<evidence type="ECO:0000256" key="1">
    <source>
        <dbReference type="ARBA" id="ARBA00008416"/>
    </source>
</evidence>